<dbReference type="EMBL" id="LAZR01000165">
    <property type="protein sequence ID" value="KKN84935.1"/>
    <property type="molecule type" value="Genomic_DNA"/>
</dbReference>
<accession>A0A0F9TV77</accession>
<name>A0A0F9TV77_9ZZZZ</name>
<evidence type="ECO:0000313" key="1">
    <source>
        <dbReference type="EMBL" id="KKN84935.1"/>
    </source>
</evidence>
<proteinExistence type="predicted"/>
<sequence length="321" mass="35537">MTASSIWCKLAVLVAGVLALPGCPEPLPKTRVALGQLVREHNANARRAPRLWARAKIKFTMANPDGGLPTTWGSVSPLATPNGLVLLAKGDRPGPDDFVLIGRETAAMELFRVGISRDEGAYYFWYNLGDEAAAYWGHTDLAGAPGLRMLAMNPQDLLTALGISDLPADPTDLPAVVLQMDRTPPGPYAYVLQHIDHQPVTGQILLQREIHIRWSDTQARRPFLMRFFDADGECIMTADLADYQTFPSADDDEPPVVMPTNIRITWPISGAGIHLVLSEMTVDDKWDRAACRFRDHLPPSMTDDRIIQVDRHLIPEETDEQ</sequence>
<dbReference type="AlphaFoldDB" id="A0A0F9TV77"/>
<organism evidence="1">
    <name type="scientific">marine sediment metagenome</name>
    <dbReference type="NCBI Taxonomy" id="412755"/>
    <lineage>
        <taxon>unclassified sequences</taxon>
        <taxon>metagenomes</taxon>
        <taxon>ecological metagenomes</taxon>
    </lineage>
</organism>
<protein>
    <submittedName>
        <fullName evidence="1">Uncharacterized protein</fullName>
    </submittedName>
</protein>
<comment type="caution">
    <text evidence="1">The sequence shown here is derived from an EMBL/GenBank/DDBJ whole genome shotgun (WGS) entry which is preliminary data.</text>
</comment>
<reference evidence="1" key="1">
    <citation type="journal article" date="2015" name="Nature">
        <title>Complex archaea that bridge the gap between prokaryotes and eukaryotes.</title>
        <authorList>
            <person name="Spang A."/>
            <person name="Saw J.H."/>
            <person name="Jorgensen S.L."/>
            <person name="Zaremba-Niedzwiedzka K."/>
            <person name="Martijn J."/>
            <person name="Lind A.E."/>
            <person name="van Eijk R."/>
            <person name="Schleper C."/>
            <person name="Guy L."/>
            <person name="Ettema T.J."/>
        </authorList>
    </citation>
    <scope>NUCLEOTIDE SEQUENCE</scope>
</reference>
<gene>
    <name evidence="1" type="ORF">LCGC14_0284600</name>
</gene>